<dbReference type="Gene3D" id="2.60.200.20">
    <property type="match status" value="1"/>
</dbReference>
<dbReference type="PROSITE" id="PS50006">
    <property type="entry name" value="FHA_DOMAIN"/>
    <property type="match status" value="1"/>
</dbReference>
<comment type="caution">
    <text evidence="4">The sequence shown here is derived from an EMBL/GenBank/DDBJ whole genome shotgun (WGS) entry which is preliminary data.</text>
</comment>
<dbReference type="RefSeq" id="WP_193864610.1">
    <property type="nucleotide sequence ID" value="NZ_JADEYR010000001.1"/>
</dbReference>
<name>A0ABR9VXG2_9MICO</name>
<accession>A0ABR9VXG2</accession>
<feature type="compositionally biased region" description="Low complexity" evidence="2">
    <location>
        <begin position="8"/>
        <end position="28"/>
    </location>
</feature>
<reference evidence="4 5" key="1">
    <citation type="submission" date="2020-10" db="EMBL/GenBank/DDBJ databases">
        <title>Draft genome and description of Brachybacterium epidermidis sp nov.</title>
        <authorList>
            <person name="Boxberger M."/>
            <person name="La Scola B."/>
        </authorList>
    </citation>
    <scope>NUCLEOTIDE SEQUENCE [LARGE SCALE GENOMIC DNA]</scope>
    <source>
        <strain evidence="4 5">Marseille-Q2903</strain>
    </source>
</reference>
<evidence type="ECO:0000256" key="2">
    <source>
        <dbReference type="SAM" id="MobiDB-lite"/>
    </source>
</evidence>
<dbReference type="InterPro" id="IPR008984">
    <property type="entry name" value="SMAD_FHA_dom_sf"/>
</dbReference>
<dbReference type="InterPro" id="IPR000253">
    <property type="entry name" value="FHA_dom"/>
</dbReference>
<dbReference type="CDD" id="cd00060">
    <property type="entry name" value="FHA"/>
    <property type="match status" value="1"/>
</dbReference>
<evidence type="ECO:0000256" key="1">
    <source>
        <dbReference type="ARBA" id="ARBA00022553"/>
    </source>
</evidence>
<sequence>MPAPSPAPAVGAGPRPAAPAHAGSAAPGGQQAARAVVIPGLLCPHGHPNCPERTLCRTCGGPLEQKTRPVHRPPLGTVDISTGGGFVLDRSAVIGRRPRASRVSADDVPQLVTVPSPQQDISRSHLELRLEGWRVIALDMGTTNGTTLERPGMEPVRLRAGEGVVLGEGDRLDLGDGVRLTMRGMA</sequence>
<organism evidence="4 5">
    <name type="scientific">Brachybacterium epidermidis</name>
    <dbReference type="NCBI Taxonomy" id="2781983"/>
    <lineage>
        <taxon>Bacteria</taxon>
        <taxon>Bacillati</taxon>
        <taxon>Actinomycetota</taxon>
        <taxon>Actinomycetes</taxon>
        <taxon>Micrococcales</taxon>
        <taxon>Dermabacteraceae</taxon>
        <taxon>Brachybacterium</taxon>
    </lineage>
</organism>
<gene>
    <name evidence="4" type="ORF">IOE58_01210</name>
</gene>
<dbReference type="Pfam" id="PF00498">
    <property type="entry name" value="FHA"/>
    <property type="match status" value="1"/>
</dbReference>
<dbReference type="Proteomes" id="UP000644727">
    <property type="component" value="Unassembled WGS sequence"/>
</dbReference>
<dbReference type="SUPFAM" id="SSF49879">
    <property type="entry name" value="SMAD/FHA domain"/>
    <property type="match status" value="1"/>
</dbReference>
<evidence type="ECO:0000313" key="4">
    <source>
        <dbReference type="EMBL" id="MBE9402877.1"/>
    </source>
</evidence>
<dbReference type="EMBL" id="JADEYR010000001">
    <property type="protein sequence ID" value="MBE9402877.1"/>
    <property type="molecule type" value="Genomic_DNA"/>
</dbReference>
<keyword evidence="1" id="KW-0597">Phosphoprotein</keyword>
<keyword evidence="5" id="KW-1185">Reference proteome</keyword>
<feature type="domain" description="FHA" evidence="3">
    <location>
        <begin position="92"/>
        <end position="153"/>
    </location>
</feature>
<proteinExistence type="predicted"/>
<protein>
    <submittedName>
        <fullName evidence="4">FHA domain-containing protein</fullName>
    </submittedName>
</protein>
<feature type="region of interest" description="Disordered" evidence="2">
    <location>
        <begin position="1"/>
        <end position="28"/>
    </location>
</feature>
<evidence type="ECO:0000259" key="3">
    <source>
        <dbReference type="PROSITE" id="PS50006"/>
    </source>
</evidence>
<evidence type="ECO:0000313" key="5">
    <source>
        <dbReference type="Proteomes" id="UP000644727"/>
    </source>
</evidence>